<proteinExistence type="predicted"/>
<evidence type="ECO:0000313" key="2">
    <source>
        <dbReference type="Proteomes" id="UP000325315"/>
    </source>
</evidence>
<dbReference type="InterPro" id="IPR051320">
    <property type="entry name" value="Viral_Replic_Matur_Polypro"/>
</dbReference>
<dbReference type="EMBL" id="SMMG02000005">
    <property type="protein sequence ID" value="KAA3472668.1"/>
    <property type="molecule type" value="Genomic_DNA"/>
</dbReference>
<dbReference type="InterPro" id="IPR043502">
    <property type="entry name" value="DNA/RNA_pol_sf"/>
</dbReference>
<dbReference type="InterPro" id="IPR043128">
    <property type="entry name" value="Rev_trsase/Diguanyl_cyclase"/>
</dbReference>
<dbReference type="AlphaFoldDB" id="A0A5B6VUH0"/>
<dbReference type="CDD" id="cd01647">
    <property type="entry name" value="RT_LTR"/>
    <property type="match status" value="1"/>
</dbReference>
<comment type="caution">
    <text evidence="1">The sequence shown here is derived from an EMBL/GenBank/DDBJ whole genome shotgun (WGS) entry which is preliminary data.</text>
</comment>
<organism evidence="1 2">
    <name type="scientific">Gossypium australe</name>
    <dbReference type="NCBI Taxonomy" id="47621"/>
    <lineage>
        <taxon>Eukaryota</taxon>
        <taxon>Viridiplantae</taxon>
        <taxon>Streptophyta</taxon>
        <taxon>Embryophyta</taxon>
        <taxon>Tracheophyta</taxon>
        <taxon>Spermatophyta</taxon>
        <taxon>Magnoliopsida</taxon>
        <taxon>eudicotyledons</taxon>
        <taxon>Gunneridae</taxon>
        <taxon>Pentapetalae</taxon>
        <taxon>rosids</taxon>
        <taxon>malvids</taxon>
        <taxon>Malvales</taxon>
        <taxon>Malvaceae</taxon>
        <taxon>Malvoideae</taxon>
        <taxon>Gossypium</taxon>
    </lineage>
</organism>
<evidence type="ECO:0000313" key="1">
    <source>
        <dbReference type="EMBL" id="KAA3472668.1"/>
    </source>
</evidence>
<protein>
    <submittedName>
        <fullName evidence="1">Retrovirus-related Pol polyprotein from transposon 297 family</fullName>
    </submittedName>
</protein>
<keyword evidence="2" id="KW-1185">Reference proteome</keyword>
<dbReference type="PANTHER" id="PTHR33064">
    <property type="entry name" value="POL PROTEIN"/>
    <property type="match status" value="1"/>
</dbReference>
<dbReference type="SUPFAM" id="SSF56672">
    <property type="entry name" value="DNA/RNA polymerases"/>
    <property type="match status" value="1"/>
</dbReference>
<reference evidence="2" key="1">
    <citation type="journal article" date="2019" name="Plant Biotechnol. J.">
        <title>Genome sequencing of the Australian wild diploid species Gossypium australe highlights disease resistance and delayed gland morphogenesis.</title>
        <authorList>
            <person name="Cai Y."/>
            <person name="Cai X."/>
            <person name="Wang Q."/>
            <person name="Wang P."/>
            <person name="Zhang Y."/>
            <person name="Cai C."/>
            <person name="Xu Y."/>
            <person name="Wang K."/>
            <person name="Zhou Z."/>
            <person name="Wang C."/>
            <person name="Geng S."/>
            <person name="Li B."/>
            <person name="Dong Q."/>
            <person name="Hou Y."/>
            <person name="Wang H."/>
            <person name="Ai P."/>
            <person name="Liu Z."/>
            <person name="Yi F."/>
            <person name="Sun M."/>
            <person name="An G."/>
            <person name="Cheng J."/>
            <person name="Zhang Y."/>
            <person name="Shi Q."/>
            <person name="Xie Y."/>
            <person name="Shi X."/>
            <person name="Chang Y."/>
            <person name="Huang F."/>
            <person name="Chen Y."/>
            <person name="Hong S."/>
            <person name="Mi L."/>
            <person name="Sun Q."/>
            <person name="Zhang L."/>
            <person name="Zhou B."/>
            <person name="Peng R."/>
            <person name="Zhang X."/>
            <person name="Liu F."/>
        </authorList>
    </citation>
    <scope>NUCLEOTIDE SEQUENCE [LARGE SCALE GENOMIC DNA]</scope>
    <source>
        <strain evidence="2">cv. PA1801</strain>
    </source>
</reference>
<gene>
    <name evidence="1" type="ORF">EPI10_023131</name>
</gene>
<dbReference type="OrthoDB" id="1002013at2759"/>
<dbReference type="Proteomes" id="UP000325315">
    <property type="component" value="Unassembled WGS sequence"/>
</dbReference>
<sequence length="165" mass="19136">MLQAGIIRDSNSSFASPIVMVKKKDDTWRMCMDYKHLNQLTIKDRFPMPLIEALLDELRKAVNHLVHLRKVFDILRAQQLFAKKRKCHFGVEKIDYLRHTISSGKIAMDKSKIENVMALKVPQSVKEFRGFLGLSGCYRRFIKSYGSIAKPLISLLKKGIWNWTP</sequence>
<dbReference type="PANTHER" id="PTHR33064:SF37">
    <property type="entry name" value="RIBONUCLEASE H"/>
    <property type="match status" value="1"/>
</dbReference>
<accession>A0A5B6VUH0</accession>
<dbReference type="Gene3D" id="3.10.10.10">
    <property type="entry name" value="HIV Type 1 Reverse Transcriptase, subunit A, domain 1"/>
    <property type="match status" value="1"/>
</dbReference>
<name>A0A5B6VUH0_9ROSI</name>
<dbReference type="Gene3D" id="3.30.70.270">
    <property type="match status" value="3"/>
</dbReference>